<accession>A0ABW3CIV2</accession>
<feature type="region of interest" description="Disordered" evidence="1">
    <location>
        <begin position="229"/>
        <end position="254"/>
    </location>
</feature>
<evidence type="ECO:0000313" key="3">
    <source>
        <dbReference type="EMBL" id="MFD0853932.1"/>
    </source>
</evidence>
<name>A0ABW3CIV2_9ACTN</name>
<feature type="non-terminal residue" evidence="3">
    <location>
        <position position="254"/>
    </location>
</feature>
<reference evidence="4" key="1">
    <citation type="journal article" date="2019" name="Int. J. Syst. Evol. Microbiol.">
        <title>The Global Catalogue of Microorganisms (GCM) 10K type strain sequencing project: providing services to taxonomists for standard genome sequencing and annotation.</title>
        <authorList>
            <consortium name="The Broad Institute Genomics Platform"/>
            <consortium name="The Broad Institute Genome Sequencing Center for Infectious Disease"/>
            <person name="Wu L."/>
            <person name="Ma J."/>
        </authorList>
    </citation>
    <scope>NUCLEOTIDE SEQUENCE [LARGE SCALE GENOMIC DNA]</scope>
    <source>
        <strain evidence="4">JCM 31696</strain>
    </source>
</reference>
<dbReference type="Pfam" id="PF03704">
    <property type="entry name" value="BTAD"/>
    <property type="match status" value="1"/>
</dbReference>
<protein>
    <submittedName>
        <fullName evidence="3">BTAD domain-containing putative transcriptional regulator</fullName>
    </submittedName>
</protein>
<evidence type="ECO:0000256" key="1">
    <source>
        <dbReference type="SAM" id="MobiDB-lite"/>
    </source>
</evidence>
<dbReference type="InterPro" id="IPR005158">
    <property type="entry name" value="BTAD"/>
</dbReference>
<feature type="domain" description="Bacterial transcriptional activator" evidence="2">
    <location>
        <begin position="84"/>
        <end position="224"/>
    </location>
</feature>
<proteinExistence type="predicted"/>
<dbReference type="SMART" id="SM01043">
    <property type="entry name" value="BTAD"/>
    <property type="match status" value="1"/>
</dbReference>
<dbReference type="Gene3D" id="1.10.10.10">
    <property type="entry name" value="Winged helix-like DNA-binding domain superfamily/Winged helix DNA-binding domain"/>
    <property type="match status" value="1"/>
</dbReference>
<dbReference type="InterPro" id="IPR011990">
    <property type="entry name" value="TPR-like_helical_dom_sf"/>
</dbReference>
<dbReference type="SUPFAM" id="SSF48452">
    <property type="entry name" value="TPR-like"/>
    <property type="match status" value="1"/>
</dbReference>
<evidence type="ECO:0000313" key="4">
    <source>
        <dbReference type="Proteomes" id="UP001597083"/>
    </source>
</evidence>
<dbReference type="InterPro" id="IPR036388">
    <property type="entry name" value="WH-like_DNA-bd_sf"/>
</dbReference>
<dbReference type="EMBL" id="JBHTIR010002559">
    <property type="protein sequence ID" value="MFD0853932.1"/>
    <property type="molecule type" value="Genomic_DNA"/>
</dbReference>
<sequence>MQTGLRQTSIHLLVYLALHPDGVTRDQAAAVLWPDLPPDKIGNQFHTACTAVRRVIREVIGLDEPMFILRGSHHYRLDPHYIDVDTWRLSALHQRADRAHSDAERIGALQAFADLYTDDFATDLSDEWIQAHREYLRRTALDALTRLADLYTADDQPEQALNALEQAFRHDIYSEQLCRSIMQLQLRLNRPDAARRTYQLLSSRLLDIDTDPSDQTRQLLIDINSGHHDRQRLLRHRGQADTSRPRNPAPRSAP</sequence>
<dbReference type="Gene3D" id="1.25.40.10">
    <property type="entry name" value="Tetratricopeptide repeat domain"/>
    <property type="match status" value="1"/>
</dbReference>
<gene>
    <name evidence="3" type="ORF">ACFQ07_16965</name>
</gene>
<organism evidence="3 4">
    <name type="scientific">Actinomadura adrarensis</name>
    <dbReference type="NCBI Taxonomy" id="1819600"/>
    <lineage>
        <taxon>Bacteria</taxon>
        <taxon>Bacillati</taxon>
        <taxon>Actinomycetota</taxon>
        <taxon>Actinomycetes</taxon>
        <taxon>Streptosporangiales</taxon>
        <taxon>Thermomonosporaceae</taxon>
        <taxon>Actinomadura</taxon>
    </lineage>
</organism>
<comment type="caution">
    <text evidence="3">The sequence shown here is derived from an EMBL/GenBank/DDBJ whole genome shotgun (WGS) entry which is preliminary data.</text>
</comment>
<keyword evidence="4" id="KW-1185">Reference proteome</keyword>
<dbReference type="Proteomes" id="UP001597083">
    <property type="component" value="Unassembled WGS sequence"/>
</dbReference>
<dbReference type="InterPro" id="IPR051677">
    <property type="entry name" value="AfsR-DnrI-RedD_regulator"/>
</dbReference>
<evidence type="ECO:0000259" key="2">
    <source>
        <dbReference type="SMART" id="SM01043"/>
    </source>
</evidence>
<dbReference type="PANTHER" id="PTHR35807">
    <property type="entry name" value="TRANSCRIPTIONAL REGULATOR REDD-RELATED"/>
    <property type="match status" value="1"/>
</dbReference>